<dbReference type="GO" id="GO:0046983">
    <property type="term" value="F:protein dimerization activity"/>
    <property type="evidence" value="ECO:0007669"/>
    <property type="project" value="InterPro"/>
</dbReference>
<dbReference type="GO" id="GO:0048766">
    <property type="term" value="P:root hair initiation"/>
    <property type="evidence" value="ECO:0007669"/>
    <property type="project" value="UniProtKB-ARBA"/>
</dbReference>
<comment type="subcellular location">
    <subcellularLocation>
        <location evidence="1">Nucleus</location>
    </subcellularLocation>
</comment>
<feature type="region of interest" description="Disordered" evidence="6">
    <location>
        <begin position="141"/>
        <end position="166"/>
    </location>
</feature>
<comment type="caution">
    <text evidence="8">The sequence shown here is derived from an EMBL/GenBank/DDBJ whole genome shotgun (WGS) entry which is preliminary data.</text>
</comment>
<feature type="domain" description="BHLH" evidence="7">
    <location>
        <begin position="596"/>
        <end position="645"/>
    </location>
</feature>
<dbReference type="PANTHER" id="PTHR16223">
    <property type="entry name" value="TRANSCRIPTION FACTOR BHLH83-RELATED"/>
    <property type="match status" value="1"/>
</dbReference>
<evidence type="ECO:0000256" key="3">
    <source>
        <dbReference type="ARBA" id="ARBA00023125"/>
    </source>
</evidence>
<dbReference type="AlphaFoldDB" id="A0A8T2AZH4"/>
<dbReference type="PANTHER" id="PTHR16223:SF274">
    <property type="entry name" value="TRANSCRIPTION FACTOR BHLH84"/>
    <property type="match status" value="1"/>
</dbReference>
<evidence type="ECO:0000256" key="2">
    <source>
        <dbReference type="ARBA" id="ARBA00023015"/>
    </source>
</evidence>
<dbReference type="PROSITE" id="PS50888">
    <property type="entry name" value="BHLH"/>
    <property type="match status" value="1"/>
</dbReference>
<keyword evidence="4" id="KW-0804">Transcription</keyword>
<keyword evidence="3" id="KW-0238">DNA-binding</keyword>
<dbReference type="FunFam" id="4.10.280.10:FF:000022">
    <property type="entry name" value="Basic helix-loop-helix transcription factor"/>
    <property type="match status" value="1"/>
</dbReference>
<organism evidence="8 9">
    <name type="scientific">Arabidopsis thaliana x Arabidopsis arenosa</name>
    <dbReference type="NCBI Taxonomy" id="1240361"/>
    <lineage>
        <taxon>Eukaryota</taxon>
        <taxon>Viridiplantae</taxon>
        <taxon>Streptophyta</taxon>
        <taxon>Embryophyta</taxon>
        <taxon>Tracheophyta</taxon>
        <taxon>Spermatophyta</taxon>
        <taxon>Magnoliopsida</taxon>
        <taxon>eudicotyledons</taxon>
        <taxon>Gunneridae</taxon>
        <taxon>Pentapetalae</taxon>
        <taxon>rosids</taxon>
        <taxon>malvids</taxon>
        <taxon>Brassicales</taxon>
        <taxon>Brassicaceae</taxon>
        <taxon>Camelineae</taxon>
        <taxon>Arabidopsis</taxon>
    </lineage>
</organism>
<dbReference type="InterPro" id="IPR018290">
    <property type="entry name" value="MULE_transposase_N"/>
</dbReference>
<evidence type="ECO:0000256" key="4">
    <source>
        <dbReference type="ARBA" id="ARBA00023163"/>
    </source>
</evidence>
<dbReference type="InterPro" id="IPR011598">
    <property type="entry name" value="bHLH_dom"/>
</dbReference>
<dbReference type="CDD" id="cd11454">
    <property type="entry name" value="bHLH_AtIND_like"/>
    <property type="match status" value="1"/>
</dbReference>
<reference evidence="8 9" key="1">
    <citation type="submission" date="2020-12" db="EMBL/GenBank/DDBJ databases">
        <title>Concerted genomic and epigenomic changes stabilize Arabidopsis allopolyploids.</title>
        <authorList>
            <person name="Chen Z."/>
        </authorList>
    </citation>
    <scope>NUCLEOTIDE SEQUENCE [LARGE SCALE GENOMIC DNA]</scope>
    <source>
        <strain evidence="8">Allo738</strain>
        <tissue evidence="8">Leaf</tissue>
    </source>
</reference>
<proteinExistence type="predicted"/>
<evidence type="ECO:0000256" key="5">
    <source>
        <dbReference type="ARBA" id="ARBA00023242"/>
    </source>
</evidence>
<evidence type="ECO:0000256" key="6">
    <source>
        <dbReference type="SAM" id="MobiDB-lite"/>
    </source>
</evidence>
<dbReference type="GO" id="GO:0005634">
    <property type="term" value="C:nucleus"/>
    <property type="evidence" value="ECO:0007669"/>
    <property type="project" value="UniProtKB-SubCell"/>
</dbReference>
<dbReference type="GO" id="GO:0000978">
    <property type="term" value="F:RNA polymerase II cis-regulatory region sequence-specific DNA binding"/>
    <property type="evidence" value="ECO:0007669"/>
    <property type="project" value="TreeGrafter"/>
</dbReference>
<keyword evidence="2" id="KW-0805">Transcription regulation</keyword>
<protein>
    <submittedName>
        <fullName evidence="8">Myc-type basic helix-loop-helix (BHLH) domain</fullName>
    </submittedName>
</protein>
<dbReference type="SMART" id="SM00353">
    <property type="entry name" value="HLH"/>
    <property type="match status" value="1"/>
</dbReference>
<dbReference type="GO" id="GO:0000981">
    <property type="term" value="F:DNA-binding transcription factor activity, RNA polymerase II-specific"/>
    <property type="evidence" value="ECO:0007669"/>
    <property type="project" value="TreeGrafter"/>
</dbReference>
<sequence>MKENVIIYFKCEGCMYSLMMKTSWEKITLSMLEARIYTKLGLDESNVKLQMRYNALLLGPKEEMHICDDEDVSVYITSVENNRRYVLYVEVITKPELSEQLSRVDKSSVGKNYAESDSNEDEIRDNAINFYVDKEKRKRQHEAIEEDDSIQEGEIVPPPPKKKVGKKLCNGEKHKQPLGETLPLACRFSAYVTAFSSRLVDYEQLFVKGFWEYLEAAKDFIKPEDNSPSRWFSPLKKCKDPCDGAQLLLFLPRIDGNRLGLIRQDQKLGQLCNGEKHKQPLGETLPPARRFSAYVTAFSSRLVDYEQPFVKGFWEYLEAAKDLIRPEDNSPSRWFSPLKKCKDPCDGAQLLLFLLAMGEWSTGLGGIYTEEADFMNQLLASYEQPCGGSSSETTATLAAYHHQGSHWNGGFCFSQESSSYSGYCTVMPRQEEDNNGMEDATINTNLYLVGEETSECDVTEYSGKSLLPLETVAENHDHSMLQPENSLTMNTDEKLFNPCESSKKRTRATSIDKNKRANKARRSQKGIEMSGDNENIGEEEYTEKAAGKRKTKPLKPQKTCCSDDESNGGDTFLSKEDGEDSKALNLNGKTRASRGAATDPQSLYARKRRERINERLRILQHLVPNGTKVDISTMLEEAVQYVKFLQLQIKLLSSDDLWMYAPIAYNGMDIGLDLKLNALTR</sequence>
<dbReference type="Pfam" id="PF00010">
    <property type="entry name" value="HLH"/>
    <property type="match status" value="1"/>
</dbReference>
<evidence type="ECO:0000313" key="8">
    <source>
        <dbReference type="EMBL" id="KAG7579156.1"/>
    </source>
</evidence>
<dbReference type="Pfam" id="PF10532">
    <property type="entry name" value="Plant_all_beta"/>
    <property type="match status" value="1"/>
</dbReference>
<feature type="compositionally biased region" description="Basic and acidic residues" evidence="6">
    <location>
        <begin position="573"/>
        <end position="582"/>
    </location>
</feature>
<dbReference type="Proteomes" id="UP000694240">
    <property type="component" value="Chromosome 8"/>
</dbReference>
<evidence type="ECO:0000313" key="9">
    <source>
        <dbReference type="Proteomes" id="UP000694240"/>
    </source>
</evidence>
<dbReference type="InterPro" id="IPR045843">
    <property type="entry name" value="IND-like"/>
</dbReference>
<dbReference type="EMBL" id="JAEFBK010000008">
    <property type="protein sequence ID" value="KAG7579156.1"/>
    <property type="molecule type" value="Genomic_DNA"/>
</dbReference>
<keyword evidence="9" id="KW-1185">Reference proteome</keyword>
<gene>
    <name evidence="8" type="ORF">ISN45_Aa03g033200</name>
</gene>
<name>A0A8T2AZH4_9BRAS</name>
<evidence type="ECO:0000256" key="1">
    <source>
        <dbReference type="ARBA" id="ARBA00004123"/>
    </source>
</evidence>
<dbReference type="GO" id="GO:0009733">
    <property type="term" value="P:response to auxin"/>
    <property type="evidence" value="ECO:0007669"/>
    <property type="project" value="UniProtKB-ARBA"/>
</dbReference>
<keyword evidence="5" id="KW-0539">Nucleus</keyword>
<evidence type="ECO:0000259" key="7">
    <source>
        <dbReference type="PROSITE" id="PS50888"/>
    </source>
</evidence>
<accession>A0A8T2AZH4</accession>
<feature type="region of interest" description="Disordered" evidence="6">
    <location>
        <begin position="497"/>
        <end position="585"/>
    </location>
</feature>